<protein>
    <recommendedName>
        <fullName evidence="4 9">Chorismate mutase</fullName>
        <ecNumber evidence="4 9">5.4.99.5</ecNumber>
    </recommendedName>
</protein>
<dbReference type="ExpressionAtlas" id="I1JU65">
    <property type="expression patterns" value="baseline and differential"/>
</dbReference>
<dbReference type="EMBL" id="CM000837">
    <property type="protein sequence ID" value="KRH61665.1"/>
    <property type="molecule type" value="Genomic_DNA"/>
</dbReference>
<dbReference type="RefSeq" id="XP_006578116.1">
    <property type="nucleotide sequence ID" value="XM_006578053.3"/>
</dbReference>
<dbReference type="InterPro" id="IPR036263">
    <property type="entry name" value="Chorismate_II_sf"/>
</dbReference>
<proteinExistence type="predicted"/>
<dbReference type="PIRSF" id="PIRSF017318">
    <property type="entry name" value="Chor_mut_AroQ_eu"/>
    <property type="match status" value="1"/>
</dbReference>
<keyword evidence="7 9" id="KW-0057">Aromatic amino acid biosynthesis</keyword>
<dbReference type="Gene3D" id="1.10.590.10">
    <property type="entry name" value="Chorismate mutase, AroQ class superfamily, eukaryotic"/>
    <property type="match status" value="1"/>
</dbReference>
<dbReference type="SMR" id="I1JU65"/>
<feature type="domain" description="Chorismate mutase" evidence="11">
    <location>
        <begin position="154"/>
        <end position="286"/>
    </location>
</feature>
<dbReference type="PaxDb" id="3847-GLYMA04G06450.1"/>
<dbReference type="EnsemblPlants" id="KRH61665">
    <property type="protein sequence ID" value="KRH61665"/>
    <property type="gene ID" value="GLYMA_04G061100"/>
</dbReference>
<comment type="catalytic activity">
    <reaction evidence="1 9">
        <text>chorismate = prephenate</text>
        <dbReference type="Rhea" id="RHEA:13897"/>
        <dbReference type="ChEBI" id="CHEBI:29748"/>
        <dbReference type="ChEBI" id="CHEBI:29934"/>
        <dbReference type="EC" id="5.4.99.5"/>
    </reaction>
</comment>
<dbReference type="InterPro" id="IPR008238">
    <property type="entry name" value="Chorismate_mutase_AroQ_euk"/>
</dbReference>
<dbReference type="GO" id="GO:0042803">
    <property type="term" value="F:protein homodimerization activity"/>
    <property type="evidence" value="ECO:0007669"/>
    <property type="project" value="UniProtKB-ARBA"/>
</dbReference>
<evidence type="ECO:0000256" key="9">
    <source>
        <dbReference type="PIRNR" id="PIRNR017318"/>
    </source>
</evidence>
<evidence type="ECO:0000256" key="1">
    <source>
        <dbReference type="ARBA" id="ARBA00000824"/>
    </source>
</evidence>
<evidence type="ECO:0000256" key="7">
    <source>
        <dbReference type="ARBA" id="ARBA00023141"/>
    </source>
</evidence>
<dbReference type="PANTHER" id="PTHR21145:SF12">
    <property type="entry name" value="CHORISMATE MUTASE"/>
    <property type="match status" value="1"/>
</dbReference>
<dbReference type="GO" id="GO:0005737">
    <property type="term" value="C:cytoplasm"/>
    <property type="evidence" value="ECO:0000318"/>
    <property type="project" value="GO_Central"/>
</dbReference>
<comment type="pathway">
    <text evidence="3">Metabolic intermediate biosynthesis; prephenate biosynthesis; prephenate from chorismate: step 1/1.</text>
</comment>
<dbReference type="Pfam" id="PF01817">
    <property type="entry name" value="CM_2"/>
    <property type="match status" value="1"/>
</dbReference>
<organism evidence="13">
    <name type="scientific">Glycine max</name>
    <name type="common">Soybean</name>
    <name type="synonym">Glycine hispida</name>
    <dbReference type="NCBI Taxonomy" id="3847"/>
    <lineage>
        <taxon>Eukaryota</taxon>
        <taxon>Viridiplantae</taxon>
        <taxon>Streptophyta</taxon>
        <taxon>Embryophyta</taxon>
        <taxon>Tracheophyta</taxon>
        <taxon>Spermatophyta</taxon>
        <taxon>Magnoliopsida</taxon>
        <taxon>eudicotyledons</taxon>
        <taxon>Gunneridae</taxon>
        <taxon>Pentapetalae</taxon>
        <taxon>rosids</taxon>
        <taxon>fabids</taxon>
        <taxon>Fabales</taxon>
        <taxon>Fabaceae</taxon>
        <taxon>Papilionoideae</taxon>
        <taxon>50 kb inversion clade</taxon>
        <taxon>NPAAA clade</taxon>
        <taxon>indigoferoid/millettioid clade</taxon>
        <taxon>Phaseoleae</taxon>
        <taxon>Glycine</taxon>
        <taxon>Glycine subgen. Soja</taxon>
    </lineage>
</organism>
<dbReference type="GO" id="GO:0008652">
    <property type="term" value="P:amino acid biosynthetic process"/>
    <property type="evidence" value="ECO:0007669"/>
    <property type="project" value="UniProtKB-KW"/>
</dbReference>
<sequence length="295" mass="33822">MMLRFLVLFLTLASCRESYKMAKAEYNYTVDSARASLVRQEDTIIFGLIERARFPLNSPTYNQSYTSIPQFRGTLLDFLVRHTEAIQAKAGRYINPEENPFFPENLPPSVVPRYPFSQFLHPAAAMININNAIWKLYFDELLPMFVASGDDGNYAQTAATDLSLLQAISRRIHYGKFVGEAKFRESPQGYEPLIRAKIHPNFLYSRKLCTNVAHATVIEDKGALMKLLTYESVEEMVVKRVKKKAMVFGQEVSLDRDVKGITYKVDPSVVSLLYQKWLIPLTKNVEVEYLLNRLD</sequence>
<dbReference type="PROSITE" id="PS51169">
    <property type="entry name" value="CHORISMATE_MUT_3"/>
    <property type="match status" value="1"/>
</dbReference>
<comment type="subcellular location">
    <subcellularLocation>
        <location evidence="2">Cytoplasm</location>
    </subcellularLocation>
</comment>
<keyword evidence="6 9" id="KW-0028">Amino-acid biosynthesis</keyword>
<dbReference type="GeneID" id="100791095"/>
<dbReference type="eggNOG" id="KOG0795">
    <property type="taxonomic scope" value="Eukaryota"/>
</dbReference>
<dbReference type="GO" id="GO:0004106">
    <property type="term" value="F:chorismate mutase activity"/>
    <property type="evidence" value="ECO:0000318"/>
    <property type="project" value="GO_Central"/>
</dbReference>
<dbReference type="OrthoDB" id="191918at2759"/>
<dbReference type="PANTHER" id="PTHR21145">
    <property type="entry name" value="CHORISMATE MUTASE"/>
    <property type="match status" value="1"/>
</dbReference>
<evidence type="ECO:0000256" key="6">
    <source>
        <dbReference type="ARBA" id="ARBA00022605"/>
    </source>
</evidence>
<evidence type="ECO:0000256" key="3">
    <source>
        <dbReference type="ARBA" id="ARBA00004817"/>
    </source>
</evidence>
<dbReference type="EC" id="5.4.99.5" evidence="4 9"/>
<evidence type="ECO:0000259" key="11">
    <source>
        <dbReference type="Pfam" id="PF01817"/>
    </source>
</evidence>
<dbReference type="Gramene" id="KRH61665">
    <property type="protein sequence ID" value="KRH61665"/>
    <property type="gene ID" value="GLYMA_04G061100"/>
</dbReference>
<evidence type="ECO:0000313" key="12">
    <source>
        <dbReference type="EMBL" id="KRH61665.1"/>
    </source>
</evidence>
<dbReference type="GO" id="GO:0009073">
    <property type="term" value="P:aromatic amino acid family biosynthetic process"/>
    <property type="evidence" value="ECO:0000318"/>
    <property type="project" value="GO_Central"/>
</dbReference>
<keyword evidence="14" id="KW-1185">Reference proteome</keyword>
<keyword evidence="8 9" id="KW-0413">Isomerase</keyword>
<dbReference type="NCBIfam" id="TIGR01802">
    <property type="entry name" value="CM_pl-yst"/>
    <property type="match status" value="1"/>
</dbReference>
<reference evidence="13" key="2">
    <citation type="submission" date="2018-02" db="UniProtKB">
        <authorList>
            <consortium name="EnsemblPlants"/>
        </authorList>
    </citation>
    <scope>IDENTIFICATION</scope>
    <source>
        <strain evidence="13">Williams 82</strain>
    </source>
</reference>
<reference evidence="12 13" key="1">
    <citation type="journal article" date="2010" name="Nature">
        <title>Genome sequence of the palaeopolyploid soybean.</title>
        <authorList>
            <person name="Schmutz J."/>
            <person name="Cannon S.B."/>
            <person name="Schlueter J."/>
            <person name="Ma J."/>
            <person name="Mitros T."/>
            <person name="Nelson W."/>
            <person name="Hyten D.L."/>
            <person name="Song Q."/>
            <person name="Thelen J.J."/>
            <person name="Cheng J."/>
            <person name="Xu D."/>
            <person name="Hellsten U."/>
            <person name="May G.D."/>
            <person name="Yu Y."/>
            <person name="Sakurai T."/>
            <person name="Umezawa T."/>
            <person name="Bhattacharyya M.K."/>
            <person name="Sandhu D."/>
            <person name="Valliyodan B."/>
            <person name="Lindquist E."/>
            <person name="Peto M."/>
            <person name="Grant D."/>
            <person name="Shu S."/>
            <person name="Goodstein D."/>
            <person name="Barry K."/>
            <person name="Futrell-Griggs M."/>
            <person name="Abernathy B."/>
            <person name="Du J."/>
            <person name="Tian Z."/>
            <person name="Zhu L."/>
            <person name="Gill N."/>
            <person name="Joshi T."/>
            <person name="Libault M."/>
            <person name="Sethuraman A."/>
            <person name="Zhang X.-C."/>
            <person name="Shinozaki K."/>
            <person name="Nguyen H.T."/>
            <person name="Wing R.A."/>
            <person name="Cregan P."/>
            <person name="Specht J."/>
            <person name="Grimwood J."/>
            <person name="Rokhsar D."/>
            <person name="Stacey G."/>
            <person name="Shoemaker R.C."/>
            <person name="Jackson S.A."/>
        </authorList>
    </citation>
    <scope>NUCLEOTIDE SEQUENCE [LARGE SCALE GENOMIC DNA]</scope>
    <source>
        <strain evidence="13">cv. Williams 82</strain>
        <tissue evidence="12">Callus</tissue>
    </source>
</reference>
<gene>
    <name evidence="13" type="primary">LOC100791095</name>
    <name evidence="12" type="ORF">GLYMA_04G061100</name>
</gene>
<evidence type="ECO:0000256" key="8">
    <source>
        <dbReference type="ARBA" id="ARBA00023235"/>
    </source>
</evidence>
<dbReference type="STRING" id="3847.I1JU65"/>
<feature type="chain" id="PRO_5014577282" description="Chorismate mutase" evidence="10">
    <location>
        <begin position="19"/>
        <end position="295"/>
    </location>
</feature>
<dbReference type="InterPro" id="IPR002701">
    <property type="entry name" value="CM_II_prokaryot"/>
</dbReference>
<dbReference type="FunCoup" id="I1JU65">
    <property type="interactions" value="1203"/>
</dbReference>
<evidence type="ECO:0000256" key="5">
    <source>
        <dbReference type="ARBA" id="ARBA00022490"/>
    </source>
</evidence>
<dbReference type="FunFam" id="1.10.590.10:FF:000001">
    <property type="entry name" value="Chorismate mutase"/>
    <property type="match status" value="1"/>
</dbReference>
<reference evidence="12" key="3">
    <citation type="submission" date="2018-07" db="EMBL/GenBank/DDBJ databases">
        <title>WGS assembly of Glycine max.</title>
        <authorList>
            <person name="Schmutz J."/>
            <person name="Cannon S."/>
            <person name="Schlueter J."/>
            <person name="Ma J."/>
            <person name="Mitros T."/>
            <person name="Nelson W."/>
            <person name="Hyten D."/>
            <person name="Song Q."/>
            <person name="Thelen J."/>
            <person name="Cheng J."/>
            <person name="Xu D."/>
            <person name="Hellsten U."/>
            <person name="May G."/>
            <person name="Yu Y."/>
            <person name="Sakurai T."/>
            <person name="Umezawa T."/>
            <person name="Bhattacharyya M."/>
            <person name="Sandhu D."/>
            <person name="Valliyodan B."/>
            <person name="Lindquist E."/>
            <person name="Peto M."/>
            <person name="Grant D."/>
            <person name="Shu S."/>
            <person name="Goodstein D."/>
            <person name="Barry K."/>
            <person name="Futrell-Griggs M."/>
            <person name="Abernathy B."/>
            <person name="Du J."/>
            <person name="Tian Z."/>
            <person name="Zhu L."/>
            <person name="Gill N."/>
            <person name="Joshi T."/>
            <person name="Libault M."/>
            <person name="Sethuraman A."/>
            <person name="Zhang X."/>
            <person name="Shinozaki K."/>
            <person name="Nguyen H."/>
            <person name="Wing R."/>
            <person name="Cregan P."/>
            <person name="Specht J."/>
            <person name="Grimwood J."/>
            <person name="Rokhsar D."/>
            <person name="Stacey G."/>
            <person name="Shoemaker R."/>
            <person name="Jackson S."/>
        </authorList>
    </citation>
    <scope>NUCLEOTIDE SEQUENCE</scope>
    <source>
        <tissue evidence="12">Callus</tissue>
    </source>
</reference>
<keyword evidence="5" id="KW-0963">Cytoplasm</keyword>
<evidence type="ECO:0000256" key="10">
    <source>
        <dbReference type="SAM" id="SignalP"/>
    </source>
</evidence>
<keyword evidence="10" id="KW-0732">Signal</keyword>
<dbReference type="SUPFAM" id="SSF48600">
    <property type="entry name" value="Chorismate mutase II"/>
    <property type="match status" value="1"/>
</dbReference>
<evidence type="ECO:0000256" key="2">
    <source>
        <dbReference type="ARBA" id="ARBA00004496"/>
    </source>
</evidence>
<dbReference type="GO" id="GO:1901747">
    <property type="term" value="P:prephenate(2-) biosynthetic process"/>
    <property type="evidence" value="ECO:0007669"/>
    <property type="project" value="UniProtKB-ARBA"/>
</dbReference>
<dbReference type="Proteomes" id="UP000008827">
    <property type="component" value="Chromosome 4"/>
</dbReference>
<dbReference type="InterPro" id="IPR037039">
    <property type="entry name" value="CM_AroQ_sf_eucaryotic"/>
</dbReference>
<evidence type="ECO:0000313" key="13">
    <source>
        <dbReference type="EnsemblPlants" id="KRH61665"/>
    </source>
</evidence>
<dbReference type="UniPathway" id="UPA00120">
    <property type="reaction ID" value="UER00203"/>
</dbReference>
<dbReference type="AlphaFoldDB" id="I1JU65"/>
<evidence type="ECO:0000256" key="4">
    <source>
        <dbReference type="ARBA" id="ARBA00012404"/>
    </source>
</evidence>
<evidence type="ECO:0000313" key="14">
    <source>
        <dbReference type="Proteomes" id="UP000008827"/>
    </source>
</evidence>
<accession>I1JU65</accession>
<name>I1JU65_SOYBN</name>
<dbReference type="GO" id="GO:0046417">
    <property type="term" value="P:chorismate metabolic process"/>
    <property type="evidence" value="ECO:0007669"/>
    <property type="project" value="InterPro"/>
</dbReference>
<dbReference type="PROSITE" id="PS51257">
    <property type="entry name" value="PROKAR_LIPOPROTEIN"/>
    <property type="match status" value="1"/>
</dbReference>
<feature type="signal peptide" evidence="10">
    <location>
        <begin position="1"/>
        <end position="18"/>
    </location>
</feature>